<comment type="caution">
    <text evidence="3">The sequence shown here is derived from an EMBL/GenBank/DDBJ whole genome shotgun (WGS) entry which is preliminary data.</text>
</comment>
<proteinExistence type="predicted"/>
<keyword evidence="2" id="KW-1133">Transmembrane helix</keyword>
<accession>A0A286UF50</accession>
<evidence type="ECO:0000256" key="1">
    <source>
        <dbReference type="SAM" id="MobiDB-lite"/>
    </source>
</evidence>
<evidence type="ECO:0000313" key="3">
    <source>
        <dbReference type="EMBL" id="PAV18114.1"/>
    </source>
</evidence>
<name>A0A286UF50_9AGAM</name>
<protein>
    <submittedName>
        <fullName evidence="3">ATP:ADP antiporter</fullName>
    </submittedName>
</protein>
<dbReference type="AlphaFoldDB" id="A0A286UF50"/>
<dbReference type="CDD" id="cd11296">
    <property type="entry name" value="O-FucT_like"/>
    <property type="match status" value="1"/>
</dbReference>
<dbReference type="Gene3D" id="3.40.50.11350">
    <property type="match status" value="1"/>
</dbReference>
<keyword evidence="4" id="KW-1185">Reference proteome</keyword>
<evidence type="ECO:0000256" key="2">
    <source>
        <dbReference type="SAM" id="Phobius"/>
    </source>
</evidence>
<dbReference type="EMBL" id="NBII01000006">
    <property type="protein sequence ID" value="PAV18114.1"/>
    <property type="molecule type" value="Genomic_DNA"/>
</dbReference>
<feature type="region of interest" description="Disordered" evidence="1">
    <location>
        <begin position="406"/>
        <end position="438"/>
    </location>
</feature>
<keyword evidence="2" id="KW-0812">Transmembrane</keyword>
<dbReference type="InParanoid" id="A0A286UF50"/>
<feature type="compositionally biased region" description="Low complexity" evidence="1">
    <location>
        <begin position="408"/>
        <end position="427"/>
    </location>
</feature>
<keyword evidence="2" id="KW-0472">Membrane</keyword>
<feature type="transmembrane region" description="Helical" evidence="2">
    <location>
        <begin position="48"/>
        <end position="68"/>
    </location>
</feature>
<evidence type="ECO:0000313" key="4">
    <source>
        <dbReference type="Proteomes" id="UP000217199"/>
    </source>
</evidence>
<dbReference type="OrthoDB" id="2559662at2759"/>
<sequence length="532" mass="60333">MTPIRSRKRSLERNTGSHTYTYTLNGRHYASVPFSKSTRDAARRRKRLALAFLIAFPCLLVYFIWFQWRLLWVICAKFRYGFGVDVPPSFEEFYAREREMGMGMEMGQHNASLGFPEGRYLWVSNPHWGLGWNNVFQVIYMTSHLAYLSDRAYVFGPYMWTWGPPRPFTEYNGHLTSSRIPLSAFIDGPIVGGPFPPNKPNPRSVTIDYFDKVCPESRRKKISIREMNQGLEGKPVIEILEKYTKALKALNESCVELFGGNDHVFDWPQFGHPSMETVYPSLSQSPILTEFSWAPHILEAVRKNTQSFVPELTTPVLPDLVPDLMAIHIRRGDYIQHCYHLANWSAEYMGWAQSPGLPDRFKVPSGGGAGYNTPENTRVYLERCFPDVDEIVERVGVVRKEWEDSVFSSTPSPSASSASSASSSGNADNEDGVGDENGGKKKLRRLFIMTNGERGWVASLKQRLYQEGGWDSILSSRDLVLSPEQKAVAQTVDMAIAQRAAVFLGNGFSSLTGNEILLRRVHGHPIFSNRFW</sequence>
<reference evidence="3 4" key="1">
    <citation type="journal article" date="2017" name="Mol. Ecol.">
        <title>Comparative and population genomic landscape of Phellinus noxius: A hypervariable fungus causing root rot in trees.</title>
        <authorList>
            <person name="Chung C.L."/>
            <person name="Lee T.J."/>
            <person name="Akiba M."/>
            <person name="Lee H.H."/>
            <person name="Kuo T.H."/>
            <person name="Liu D."/>
            <person name="Ke H.M."/>
            <person name="Yokoi T."/>
            <person name="Roa M.B."/>
            <person name="Lu M.J."/>
            <person name="Chang Y.Y."/>
            <person name="Ann P.J."/>
            <person name="Tsai J.N."/>
            <person name="Chen C.Y."/>
            <person name="Tzean S.S."/>
            <person name="Ota Y."/>
            <person name="Hattori T."/>
            <person name="Sahashi N."/>
            <person name="Liou R.F."/>
            <person name="Kikuchi T."/>
            <person name="Tsai I.J."/>
        </authorList>
    </citation>
    <scope>NUCLEOTIDE SEQUENCE [LARGE SCALE GENOMIC DNA]</scope>
    <source>
        <strain evidence="3 4">FFPRI411160</strain>
    </source>
</reference>
<gene>
    <name evidence="3" type="ORF">PNOK_0660000</name>
</gene>
<organism evidence="3 4">
    <name type="scientific">Pyrrhoderma noxium</name>
    <dbReference type="NCBI Taxonomy" id="2282107"/>
    <lineage>
        <taxon>Eukaryota</taxon>
        <taxon>Fungi</taxon>
        <taxon>Dikarya</taxon>
        <taxon>Basidiomycota</taxon>
        <taxon>Agaricomycotina</taxon>
        <taxon>Agaricomycetes</taxon>
        <taxon>Hymenochaetales</taxon>
        <taxon>Hymenochaetaceae</taxon>
        <taxon>Pyrrhoderma</taxon>
    </lineage>
</organism>
<dbReference type="Proteomes" id="UP000217199">
    <property type="component" value="Unassembled WGS sequence"/>
</dbReference>